<gene>
    <name evidence="2" type="ORF">ACH5RR_016034</name>
</gene>
<accession>A0ABD2ZY84</accession>
<feature type="compositionally biased region" description="Polar residues" evidence="1">
    <location>
        <begin position="97"/>
        <end position="107"/>
    </location>
</feature>
<feature type="region of interest" description="Disordered" evidence="1">
    <location>
        <begin position="1"/>
        <end position="134"/>
    </location>
</feature>
<feature type="compositionally biased region" description="Polar residues" evidence="1">
    <location>
        <begin position="61"/>
        <end position="77"/>
    </location>
</feature>
<proteinExistence type="predicted"/>
<comment type="caution">
    <text evidence="2">The sequence shown here is derived from an EMBL/GenBank/DDBJ whole genome shotgun (WGS) entry which is preliminary data.</text>
</comment>
<reference evidence="2 3" key="1">
    <citation type="submission" date="2024-11" db="EMBL/GenBank/DDBJ databases">
        <title>A near-complete genome assembly of Cinchona calisaya.</title>
        <authorList>
            <person name="Lian D.C."/>
            <person name="Zhao X.W."/>
            <person name="Wei L."/>
        </authorList>
    </citation>
    <scope>NUCLEOTIDE SEQUENCE [LARGE SCALE GENOMIC DNA]</scope>
    <source>
        <tissue evidence="2">Nenye</tissue>
    </source>
</reference>
<dbReference type="AlphaFoldDB" id="A0ABD2ZY84"/>
<evidence type="ECO:0000313" key="2">
    <source>
        <dbReference type="EMBL" id="KAL3523200.1"/>
    </source>
</evidence>
<dbReference type="Proteomes" id="UP001630127">
    <property type="component" value="Unassembled WGS sequence"/>
</dbReference>
<name>A0ABD2ZY84_9GENT</name>
<feature type="compositionally biased region" description="Low complexity" evidence="1">
    <location>
        <begin position="115"/>
        <end position="126"/>
    </location>
</feature>
<keyword evidence="3" id="KW-1185">Reference proteome</keyword>
<feature type="compositionally biased region" description="Polar residues" evidence="1">
    <location>
        <begin position="1"/>
        <end position="14"/>
    </location>
</feature>
<protein>
    <submittedName>
        <fullName evidence="2">Uncharacterized protein</fullName>
    </submittedName>
</protein>
<sequence>MCSSKCSKPQTLSHINGRPVLQPNCSNRSTPLLERRNSLKKSSTKSTTTITTPLQPLSPSAASTNSPKVIRASVTTPPASPKLKSPRQPANKRGNIDPSNGLNSSLDKVNLTPRSTTKSLVTSTSVKKSKKEEV</sequence>
<organism evidence="2 3">
    <name type="scientific">Cinchona calisaya</name>
    <dbReference type="NCBI Taxonomy" id="153742"/>
    <lineage>
        <taxon>Eukaryota</taxon>
        <taxon>Viridiplantae</taxon>
        <taxon>Streptophyta</taxon>
        <taxon>Embryophyta</taxon>
        <taxon>Tracheophyta</taxon>
        <taxon>Spermatophyta</taxon>
        <taxon>Magnoliopsida</taxon>
        <taxon>eudicotyledons</taxon>
        <taxon>Gunneridae</taxon>
        <taxon>Pentapetalae</taxon>
        <taxon>asterids</taxon>
        <taxon>lamiids</taxon>
        <taxon>Gentianales</taxon>
        <taxon>Rubiaceae</taxon>
        <taxon>Cinchonoideae</taxon>
        <taxon>Cinchoneae</taxon>
        <taxon>Cinchona</taxon>
    </lineage>
</organism>
<feature type="compositionally biased region" description="Low complexity" evidence="1">
    <location>
        <begin position="44"/>
        <end position="60"/>
    </location>
</feature>
<dbReference type="EMBL" id="JBJUIK010000007">
    <property type="protein sequence ID" value="KAL3523200.1"/>
    <property type="molecule type" value="Genomic_DNA"/>
</dbReference>
<evidence type="ECO:0000256" key="1">
    <source>
        <dbReference type="SAM" id="MobiDB-lite"/>
    </source>
</evidence>
<evidence type="ECO:0000313" key="3">
    <source>
        <dbReference type="Proteomes" id="UP001630127"/>
    </source>
</evidence>